<gene>
    <name evidence="1" type="ORF">AVEN_81599_1</name>
</gene>
<name>A0A4Y2FMS8_ARAVE</name>
<sequence length="88" mass="10211">MSGCHGRLCSLLANSPWQLTSPNSQQPHDEHHGFEKHYIQQKALVYLACSLTVERYATQFVVYVVQRVLQADPKTKFEQHNAWLCRQL</sequence>
<reference evidence="1 2" key="1">
    <citation type="journal article" date="2019" name="Sci. Rep.">
        <title>Orb-weaving spider Araneus ventricosus genome elucidates the spidroin gene catalogue.</title>
        <authorList>
            <person name="Kono N."/>
            <person name="Nakamura H."/>
            <person name="Ohtoshi R."/>
            <person name="Moran D.A.P."/>
            <person name="Shinohara A."/>
            <person name="Yoshida Y."/>
            <person name="Fujiwara M."/>
            <person name="Mori M."/>
            <person name="Tomita M."/>
            <person name="Arakawa K."/>
        </authorList>
    </citation>
    <scope>NUCLEOTIDE SEQUENCE [LARGE SCALE GENOMIC DNA]</scope>
</reference>
<comment type="caution">
    <text evidence="1">The sequence shown here is derived from an EMBL/GenBank/DDBJ whole genome shotgun (WGS) entry which is preliminary data.</text>
</comment>
<dbReference type="Proteomes" id="UP000499080">
    <property type="component" value="Unassembled WGS sequence"/>
</dbReference>
<evidence type="ECO:0000313" key="2">
    <source>
        <dbReference type="Proteomes" id="UP000499080"/>
    </source>
</evidence>
<accession>A0A4Y2FMS8</accession>
<evidence type="ECO:0000313" key="1">
    <source>
        <dbReference type="EMBL" id="GBM42780.1"/>
    </source>
</evidence>
<keyword evidence="2" id="KW-1185">Reference proteome</keyword>
<protein>
    <submittedName>
        <fullName evidence="1">Uncharacterized protein</fullName>
    </submittedName>
</protein>
<proteinExistence type="predicted"/>
<dbReference type="EMBL" id="BGPR01001004">
    <property type="protein sequence ID" value="GBM42780.1"/>
    <property type="molecule type" value="Genomic_DNA"/>
</dbReference>
<organism evidence="1 2">
    <name type="scientific">Araneus ventricosus</name>
    <name type="common">Orbweaver spider</name>
    <name type="synonym">Epeira ventricosa</name>
    <dbReference type="NCBI Taxonomy" id="182803"/>
    <lineage>
        <taxon>Eukaryota</taxon>
        <taxon>Metazoa</taxon>
        <taxon>Ecdysozoa</taxon>
        <taxon>Arthropoda</taxon>
        <taxon>Chelicerata</taxon>
        <taxon>Arachnida</taxon>
        <taxon>Araneae</taxon>
        <taxon>Araneomorphae</taxon>
        <taxon>Entelegynae</taxon>
        <taxon>Araneoidea</taxon>
        <taxon>Araneidae</taxon>
        <taxon>Araneus</taxon>
    </lineage>
</organism>
<dbReference type="AlphaFoldDB" id="A0A4Y2FMS8"/>